<dbReference type="SUPFAM" id="SSF54637">
    <property type="entry name" value="Thioesterase/thiol ester dehydrase-isomerase"/>
    <property type="match status" value="1"/>
</dbReference>
<dbReference type="CDD" id="cd00586">
    <property type="entry name" value="4HBT"/>
    <property type="match status" value="1"/>
</dbReference>
<dbReference type="InterPro" id="IPR029069">
    <property type="entry name" value="HotDog_dom_sf"/>
</dbReference>
<proteinExistence type="predicted"/>
<dbReference type="GO" id="GO:0047617">
    <property type="term" value="F:fatty acyl-CoA hydrolase activity"/>
    <property type="evidence" value="ECO:0007669"/>
    <property type="project" value="TreeGrafter"/>
</dbReference>
<evidence type="ECO:0000313" key="2">
    <source>
        <dbReference type="Proteomes" id="UP000618733"/>
    </source>
</evidence>
<organism evidence="1 2">
    <name type="scientific">Leucobacter edaphi</name>
    <dbReference type="NCBI Taxonomy" id="2796472"/>
    <lineage>
        <taxon>Bacteria</taxon>
        <taxon>Bacillati</taxon>
        <taxon>Actinomycetota</taxon>
        <taxon>Actinomycetes</taxon>
        <taxon>Micrococcales</taxon>
        <taxon>Microbacteriaceae</taxon>
        <taxon>Leucobacter</taxon>
    </lineage>
</organism>
<sequence>MARTHIDMELRWGDQDAYGHVNNVAFARFLEEARVRTFWLGTGREKTGMERHFRGDDPEGPKMLVASQQIEFTRVLEYSEAPITVDLWIGKLGGSSLEVHYEIVDGAAPERSVVARAVSHIVIVDGATMRPIRLSDEGRASVSEWMDEPIVFRRG</sequence>
<dbReference type="Proteomes" id="UP000618733">
    <property type="component" value="Unassembled WGS sequence"/>
</dbReference>
<evidence type="ECO:0000313" key="1">
    <source>
        <dbReference type="EMBL" id="MBK0421492.1"/>
    </source>
</evidence>
<dbReference type="Pfam" id="PF13279">
    <property type="entry name" value="4HBT_2"/>
    <property type="match status" value="1"/>
</dbReference>
<dbReference type="EMBL" id="JAEHOI010000004">
    <property type="protein sequence ID" value="MBK0421492.1"/>
    <property type="molecule type" value="Genomic_DNA"/>
</dbReference>
<dbReference type="RefSeq" id="WP_200131702.1">
    <property type="nucleotide sequence ID" value="NZ_JAEHOI010000004.1"/>
</dbReference>
<reference evidence="1" key="1">
    <citation type="submission" date="2020-12" db="EMBL/GenBank/DDBJ databases">
        <title>Leucobacter sp. CAS2, isolated from Chromium sludge.</title>
        <authorList>
            <person name="Xu Z."/>
        </authorList>
    </citation>
    <scope>NUCLEOTIDE SEQUENCE</scope>
    <source>
        <strain evidence="1">CSA2</strain>
    </source>
</reference>
<dbReference type="AlphaFoldDB" id="A0A934QE87"/>
<name>A0A934QE87_9MICO</name>
<keyword evidence="2" id="KW-1185">Reference proteome</keyword>
<gene>
    <name evidence="1" type="ORF">JD292_05325</name>
</gene>
<accession>A0A934QE87</accession>
<dbReference type="Gene3D" id="3.10.129.10">
    <property type="entry name" value="Hotdog Thioesterase"/>
    <property type="match status" value="1"/>
</dbReference>
<comment type="caution">
    <text evidence="1">The sequence shown here is derived from an EMBL/GenBank/DDBJ whole genome shotgun (WGS) entry which is preliminary data.</text>
</comment>
<dbReference type="PANTHER" id="PTHR31793">
    <property type="entry name" value="4-HYDROXYBENZOYL-COA THIOESTERASE FAMILY MEMBER"/>
    <property type="match status" value="1"/>
</dbReference>
<dbReference type="InterPro" id="IPR050563">
    <property type="entry name" value="4-hydroxybenzoyl-CoA_TE"/>
</dbReference>
<dbReference type="PANTHER" id="PTHR31793:SF24">
    <property type="entry name" value="LONG-CHAIN ACYL-COA THIOESTERASE FADM"/>
    <property type="match status" value="1"/>
</dbReference>
<protein>
    <submittedName>
        <fullName evidence="1">Acyl-CoA thioesterase</fullName>
    </submittedName>
</protein>